<proteinExistence type="predicted"/>
<comment type="caution">
    <text evidence="2">The sequence shown here is derived from an EMBL/GenBank/DDBJ whole genome shotgun (WGS) entry which is preliminary data.</text>
</comment>
<keyword evidence="1" id="KW-0732">Signal</keyword>
<organism evidence="2 3">
    <name type="scientific">Paenibacillus alvei TS-15</name>
    <dbReference type="NCBI Taxonomy" id="1117108"/>
    <lineage>
        <taxon>Bacteria</taxon>
        <taxon>Bacillati</taxon>
        <taxon>Bacillota</taxon>
        <taxon>Bacilli</taxon>
        <taxon>Bacillales</taxon>
        <taxon>Paenibacillaceae</taxon>
        <taxon>Paenibacillus</taxon>
    </lineage>
</organism>
<evidence type="ECO:0000313" key="3">
    <source>
        <dbReference type="Proteomes" id="UP000015344"/>
    </source>
</evidence>
<reference evidence="2 3" key="1">
    <citation type="submission" date="2013-05" db="EMBL/GenBank/DDBJ databases">
        <authorList>
            <person name="Strain E.A."/>
            <person name="Brown E."/>
            <person name="Allard M.W."/>
            <person name="Luo Y.L."/>
        </authorList>
    </citation>
    <scope>NUCLEOTIDE SEQUENCE [LARGE SCALE GENOMIC DNA]</scope>
    <source>
        <strain evidence="2 3">TS-15</strain>
    </source>
</reference>
<sequence>MKKKLAIFIMTALLTLAVSIPASAASYTTNLSNVHNDEITEVNPERTAEIEKLNDERSKLLQSDDQGEKLAENQKKLEDLGVEFLSTNEVQQRFGDDAPVADLLNAIKAYESNSVSPSVNPPQKSGIVWESFRNDFTKNGIVYEVQHLTAKPSSSSSSPLQGTNVAVIQTTSSFRVAAENLMFTIAKAGASTISDGLGIAISFYDAVKSFISDANFNATTTVDNVQITYQTTQMQSIDYMYVKEKSKNDNTQVLSFVTNEVYGSTSALIPKFYYGPNGAGTSSKSINVPKEFAYKAKKHRDGSQAVASYLDPVYQPRQSFINELQVTGIKGQKIHFIPMIVVAEPGRL</sequence>
<protein>
    <submittedName>
        <fullName evidence="2">Uncharacterized protein</fullName>
    </submittedName>
</protein>
<name>S9TSD2_PAEAL</name>
<feature type="signal peptide" evidence="1">
    <location>
        <begin position="1"/>
        <end position="24"/>
    </location>
</feature>
<evidence type="ECO:0000256" key="1">
    <source>
        <dbReference type="SAM" id="SignalP"/>
    </source>
</evidence>
<evidence type="ECO:0000313" key="2">
    <source>
        <dbReference type="EMBL" id="EPY05196.1"/>
    </source>
</evidence>
<gene>
    <name evidence="2" type="ORF">PAALTS15_21023</name>
</gene>
<dbReference type="Proteomes" id="UP000015344">
    <property type="component" value="Unassembled WGS sequence"/>
</dbReference>
<dbReference type="PATRIC" id="fig|1117108.3.peg.4336"/>
<dbReference type="RefSeq" id="WP_021261435.1">
    <property type="nucleotide sequence ID" value="NZ_ATMT01000069.1"/>
</dbReference>
<dbReference type="AlphaFoldDB" id="S9TSD2"/>
<dbReference type="EMBL" id="ATMT01000069">
    <property type="protein sequence ID" value="EPY05196.1"/>
    <property type="molecule type" value="Genomic_DNA"/>
</dbReference>
<accession>S9TSD2</accession>
<feature type="chain" id="PRO_5004570499" evidence="1">
    <location>
        <begin position="25"/>
        <end position="348"/>
    </location>
</feature>